<gene>
    <name evidence="4" type="ORF">HMPREF9441_03716</name>
</gene>
<dbReference type="AlphaFoldDB" id="G5SWE3"/>
<sequence>MSLKVSEIVSFIAISLLIGALASCGNSKPERVPEGYHINFSETSPNPKEHKRVLVISGSPRKGGNTDLLCDAFARGAKEAGGYVEKVFLADYNIGYFSEEDVQRVGKRANEAGDDVPMLVDKLVNADVIVLASPVYYMNITGQLKTFIDRTYGRYREMKDKEFFYLTACADAEESTADWAINGFRGFVMCLPNPTERGMVKATGMGRKGAVKGSQYETEAYNLGKNI</sequence>
<dbReference type="STRING" id="762968.HMPREF9441_03716"/>
<keyword evidence="5" id="KW-1185">Reference proteome</keyword>
<dbReference type="EMBL" id="AFFY01000074">
    <property type="protein sequence ID" value="EHG98608.1"/>
    <property type="molecule type" value="Genomic_DNA"/>
</dbReference>
<dbReference type="PANTHER" id="PTHR43278:SF4">
    <property type="entry name" value="NAD(P)H-DEPENDENT FMN-CONTAINING OXIDOREDUCTASE YWQN-RELATED"/>
    <property type="match status" value="1"/>
</dbReference>
<dbReference type="InterPro" id="IPR029039">
    <property type="entry name" value="Flavoprotein-like_sf"/>
</dbReference>
<dbReference type="Proteomes" id="UP000003598">
    <property type="component" value="Unassembled WGS sequence"/>
</dbReference>
<dbReference type="HOGENOM" id="CLU_050993_6_1_10"/>
<keyword evidence="2" id="KW-0288">FMN</keyword>
<feature type="domain" description="NADPH-dependent FMN reductase-like" evidence="3">
    <location>
        <begin position="52"/>
        <end position="171"/>
    </location>
</feature>
<dbReference type="OrthoDB" id="9805976at2"/>
<dbReference type="Pfam" id="PF03358">
    <property type="entry name" value="FMN_red"/>
    <property type="match status" value="1"/>
</dbReference>
<evidence type="ECO:0000313" key="4">
    <source>
        <dbReference type="EMBL" id="EHG98608.1"/>
    </source>
</evidence>
<reference evidence="4 5" key="1">
    <citation type="submission" date="2011-03" db="EMBL/GenBank/DDBJ databases">
        <authorList>
            <person name="Weinstock G."/>
            <person name="Sodergren E."/>
            <person name="Clifton S."/>
            <person name="Fulton L."/>
            <person name="Fulton B."/>
            <person name="Courtney L."/>
            <person name="Fronick C."/>
            <person name="Harrison M."/>
            <person name="Strong C."/>
            <person name="Farmer C."/>
            <person name="Delahaunty K."/>
            <person name="Markovic C."/>
            <person name="Hall O."/>
            <person name="Minx P."/>
            <person name="Tomlinson C."/>
            <person name="Mitreva M."/>
            <person name="Hou S."/>
            <person name="Chen J."/>
            <person name="Wollam A."/>
            <person name="Pepin K.H."/>
            <person name="Johnson M."/>
            <person name="Bhonagiri V."/>
            <person name="Zhang X."/>
            <person name="Suruliraj S."/>
            <person name="Warren W."/>
            <person name="Chinwalla A."/>
            <person name="Mardis E.R."/>
            <person name="Wilson R.K."/>
        </authorList>
    </citation>
    <scope>NUCLEOTIDE SEQUENCE [LARGE SCALE GENOMIC DNA]</scope>
    <source>
        <strain evidence="4 5">YIT 11840</strain>
    </source>
</reference>
<proteinExistence type="predicted"/>
<organism evidence="4 5">
    <name type="scientific">Paraprevotella clara YIT 11840</name>
    <dbReference type="NCBI Taxonomy" id="762968"/>
    <lineage>
        <taxon>Bacteria</taxon>
        <taxon>Pseudomonadati</taxon>
        <taxon>Bacteroidota</taxon>
        <taxon>Bacteroidia</taxon>
        <taxon>Bacteroidales</taxon>
        <taxon>Prevotellaceae</taxon>
        <taxon>Paraprevotella</taxon>
    </lineage>
</organism>
<dbReference type="eggNOG" id="COG0655">
    <property type="taxonomic scope" value="Bacteria"/>
</dbReference>
<evidence type="ECO:0000313" key="5">
    <source>
        <dbReference type="Proteomes" id="UP000003598"/>
    </source>
</evidence>
<accession>G5SWE3</accession>
<dbReference type="Gene3D" id="3.40.50.360">
    <property type="match status" value="1"/>
</dbReference>
<dbReference type="PANTHER" id="PTHR43278">
    <property type="entry name" value="NAD(P)H-DEPENDENT FMN-CONTAINING OXIDOREDUCTASE YWQN-RELATED"/>
    <property type="match status" value="1"/>
</dbReference>
<dbReference type="InterPro" id="IPR005025">
    <property type="entry name" value="FMN_Rdtase-like_dom"/>
</dbReference>
<dbReference type="InterPro" id="IPR051796">
    <property type="entry name" value="ISF_SsuE-like"/>
</dbReference>
<evidence type="ECO:0000259" key="3">
    <source>
        <dbReference type="Pfam" id="PF03358"/>
    </source>
</evidence>
<dbReference type="SUPFAM" id="SSF52218">
    <property type="entry name" value="Flavoproteins"/>
    <property type="match status" value="1"/>
</dbReference>
<comment type="caution">
    <text evidence="4">The sequence shown here is derived from an EMBL/GenBank/DDBJ whole genome shotgun (WGS) entry which is preliminary data.</text>
</comment>
<dbReference type="GO" id="GO:0016491">
    <property type="term" value="F:oxidoreductase activity"/>
    <property type="evidence" value="ECO:0007669"/>
    <property type="project" value="InterPro"/>
</dbReference>
<dbReference type="GeneID" id="93558884"/>
<keyword evidence="1" id="KW-0285">Flavoprotein</keyword>
<dbReference type="PATRIC" id="fig|762968.3.peg.3265"/>
<dbReference type="PROSITE" id="PS51257">
    <property type="entry name" value="PROKAR_LIPOPROTEIN"/>
    <property type="match status" value="1"/>
</dbReference>
<protein>
    <submittedName>
        <fullName evidence="4">Flavin reductase</fullName>
    </submittedName>
</protein>
<evidence type="ECO:0000256" key="1">
    <source>
        <dbReference type="ARBA" id="ARBA00022630"/>
    </source>
</evidence>
<dbReference type="RefSeq" id="WP_008622930.1">
    <property type="nucleotide sequence ID" value="NZ_JH376642.1"/>
</dbReference>
<evidence type="ECO:0000256" key="2">
    <source>
        <dbReference type="ARBA" id="ARBA00022643"/>
    </source>
</evidence>
<name>G5SWE3_9BACT</name>